<dbReference type="EMBL" id="JARKIE010000216">
    <property type="protein sequence ID" value="KAJ7665530.1"/>
    <property type="molecule type" value="Genomic_DNA"/>
</dbReference>
<feature type="region of interest" description="Disordered" evidence="2">
    <location>
        <begin position="597"/>
        <end position="619"/>
    </location>
</feature>
<reference evidence="3" key="1">
    <citation type="submission" date="2023-03" db="EMBL/GenBank/DDBJ databases">
        <title>Massive genome expansion in bonnet fungi (Mycena s.s.) driven by repeated elements and novel gene families across ecological guilds.</title>
        <authorList>
            <consortium name="Lawrence Berkeley National Laboratory"/>
            <person name="Harder C.B."/>
            <person name="Miyauchi S."/>
            <person name="Viragh M."/>
            <person name="Kuo A."/>
            <person name="Thoen E."/>
            <person name="Andreopoulos B."/>
            <person name="Lu D."/>
            <person name="Skrede I."/>
            <person name="Drula E."/>
            <person name="Henrissat B."/>
            <person name="Morin E."/>
            <person name="Kohler A."/>
            <person name="Barry K."/>
            <person name="LaButti K."/>
            <person name="Morin E."/>
            <person name="Salamov A."/>
            <person name="Lipzen A."/>
            <person name="Mereny Z."/>
            <person name="Hegedus B."/>
            <person name="Baldrian P."/>
            <person name="Stursova M."/>
            <person name="Weitz H."/>
            <person name="Taylor A."/>
            <person name="Grigoriev I.V."/>
            <person name="Nagy L.G."/>
            <person name="Martin F."/>
            <person name="Kauserud H."/>
        </authorList>
    </citation>
    <scope>NUCLEOTIDE SEQUENCE</scope>
    <source>
        <strain evidence="3">CBHHK067</strain>
    </source>
</reference>
<name>A0AAD7G6S9_MYCRO</name>
<keyword evidence="4" id="KW-1185">Reference proteome</keyword>
<dbReference type="Proteomes" id="UP001221757">
    <property type="component" value="Unassembled WGS sequence"/>
</dbReference>
<feature type="compositionally biased region" description="Polar residues" evidence="2">
    <location>
        <begin position="940"/>
        <end position="949"/>
    </location>
</feature>
<evidence type="ECO:0000313" key="4">
    <source>
        <dbReference type="Proteomes" id="UP001221757"/>
    </source>
</evidence>
<feature type="compositionally biased region" description="Low complexity" evidence="2">
    <location>
        <begin position="1065"/>
        <end position="1074"/>
    </location>
</feature>
<feature type="compositionally biased region" description="Polar residues" evidence="2">
    <location>
        <begin position="898"/>
        <end position="910"/>
    </location>
</feature>
<feature type="compositionally biased region" description="Pro residues" evidence="2">
    <location>
        <begin position="965"/>
        <end position="986"/>
    </location>
</feature>
<feature type="region of interest" description="Disordered" evidence="2">
    <location>
        <begin position="276"/>
        <end position="311"/>
    </location>
</feature>
<sequence>MAALTFGKPDPNILRSAAGSDFNTFSFKSIGKEPELLKRISNREEGVHYQYSPSPEPEAQPAWYAAEARTRPSLLQALTSQRTASSDSPSQELDRFSMMFDSREPPASSIAAHAASKSPGLESDSMQLQYPETPVLDTVAEVVVPRKSPSPPPPPPFIPNYSALKALHARLETSHKVLAVPPPPKKAATPPPDFPLLSLIAANNTVHHTEKLHTSAKEALQASQTRVAASEQGVAYAQTIVDTLSQALLASRAALEVAQKSLLEARQAAEEAQAALTASRAAADSAEETKRLLEEPPPPRAPTPEPVDHNSEIVGEMKKDLDTLRLWVEEQEAGHLPAPVAWRDTSRDREEAEEREASSMMIAPDDTDTDVEARDTNDTVADTSAAENLGDDGEGGEVDMDIDEPRRVSEEDAAEALVALADQPTAQDEERQRRAALVTKVPEEKGKAELSTASPQAESELQGDAYAVAREATLRKMQDVQREKVRIQKEQAQAAAAMSILKERQDAAAKANTSVAQPSPPLSGADTQHQYGNAVARAVVLPPSTAAEVKVKTKKAKPVSGGVKLGPDAIVKADPSISSEPSPELERAAALGLRVRAPPMADSQSAPNSKAGPSKKMRNYSLPPIAQLSRESSPSDEISIYRTGTDKGDIPIIPPKKAPKIPIDLAIDIQLINLRFALQDEGIPWEAISRSRPTLSSVKTEDSEIALPPVEIPLSAPQLKNTPSPQLPLPTRPRIIAPIPSTPTVAPTVLTMPLKPLPSRKQLPKINKLVPTNGEANNNKPATAPSAQPQATPRSTENTAVLSRPSEAPPVTFPPKRSPSAVATSPVIFPPKRSPPAVAVASTNGNGSVYNNTPMQAQALPTTQAEAFARSLPGSGATTPVPNTNDYRSLSERVSDVQRAQSPPRYNTWSPLRRSRTPERYREPSPYGAEPAGRGRTPDRTSGWNNDSRYSPPHRWTPEPIRRAPTPPRAYTPPPRVQRPASPPSAPRYESDFSGKRSFSGDHYSPAPRPAPRTWNRRDSPPTGPRHSIPRAPSNSQKRQREDDYTPPIHPQKRFKDDGRDAVRPRAASPPRSWPVRDAENERPASNFDWVPRIGTCISLAEAKATVHSRKNIRTQMNGLASRKAYFRALVILPVILPGELRAVGGELEGGRITGHEVAAVAASDPWPTVWSEWCVGRQLPEPHAHVASITLNC</sequence>
<feature type="compositionally biased region" description="Basic and acidic residues" evidence="2">
    <location>
        <begin position="344"/>
        <end position="357"/>
    </location>
</feature>
<feature type="compositionally biased region" description="Low complexity" evidence="2">
    <location>
        <begin position="105"/>
        <end position="119"/>
    </location>
</feature>
<dbReference type="AlphaFoldDB" id="A0AAD7G6S9"/>
<evidence type="ECO:0000256" key="2">
    <source>
        <dbReference type="SAM" id="MobiDB-lite"/>
    </source>
</evidence>
<feature type="compositionally biased region" description="Low complexity" evidence="2">
    <location>
        <begin position="781"/>
        <end position="793"/>
    </location>
</feature>
<feature type="compositionally biased region" description="Pro residues" evidence="2">
    <location>
        <begin position="295"/>
        <end position="305"/>
    </location>
</feature>
<proteinExistence type="predicted"/>
<feature type="coiled-coil region" evidence="1">
    <location>
        <begin position="470"/>
        <end position="497"/>
    </location>
</feature>
<feature type="compositionally biased region" description="Polar residues" evidence="2">
    <location>
        <begin position="876"/>
        <end position="888"/>
    </location>
</feature>
<feature type="region of interest" description="Disordered" evidence="2">
    <location>
        <begin position="624"/>
        <end position="643"/>
    </location>
</feature>
<evidence type="ECO:0000256" key="1">
    <source>
        <dbReference type="SAM" id="Coils"/>
    </source>
</evidence>
<protein>
    <submittedName>
        <fullName evidence="3">Uncharacterized protein</fullName>
    </submittedName>
</protein>
<accession>A0AAD7G6S9</accession>
<feature type="compositionally biased region" description="Pro residues" evidence="2">
    <location>
        <begin position="807"/>
        <end position="817"/>
    </location>
</feature>
<gene>
    <name evidence="3" type="ORF">B0H17DRAFT_291228</name>
</gene>
<comment type="caution">
    <text evidence="3">The sequence shown here is derived from an EMBL/GenBank/DDBJ whole genome shotgun (WGS) entry which is preliminary data.</text>
</comment>
<keyword evidence="1" id="KW-0175">Coiled coil</keyword>
<feature type="region of interest" description="Disordered" evidence="2">
    <location>
        <begin position="509"/>
        <end position="528"/>
    </location>
</feature>
<evidence type="ECO:0000313" key="3">
    <source>
        <dbReference type="EMBL" id="KAJ7665530.1"/>
    </source>
</evidence>
<feature type="compositionally biased region" description="Basic and acidic residues" evidence="2">
    <location>
        <begin position="1054"/>
        <end position="1064"/>
    </location>
</feature>
<feature type="region of interest" description="Disordered" evidence="2">
    <location>
        <begin position="342"/>
        <end position="461"/>
    </location>
</feature>
<feature type="region of interest" description="Disordered" evidence="2">
    <location>
        <begin position="769"/>
        <end position="834"/>
    </location>
</feature>
<organism evidence="3 4">
    <name type="scientific">Mycena rosella</name>
    <name type="common">Pink bonnet</name>
    <name type="synonym">Agaricus rosellus</name>
    <dbReference type="NCBI Taxonomy" id="1033263"/>
    <lineage>
        <taxon>Eukaryota</taxon>
        <taxon>Fungi</taxon>
        <taxon>Dikarya</taxon>
        <taxon>Basidiomycota</taxon>
        <taxon>Agaricomycotina</taxon>
        <taxon>Agaricomycetes</taxon>
        <taxon>Agaricomycetidae</taxon>
        <taxon>Agaricales</taxon>
        <taxon>Marasmiineae</taxon>
        <taxon>Mycenaceae</taxon>
        <taxon>Mycena</taxon>
    </lineage>
</organism>
<feature type="compositionally biased region" description="Polar residues" evidence="2">
    <location>
        <begin position="79"/>
        <end position="91"/>
    </location>
</feature>
<feature type="region of interest" description="Disordered" evidence="2">
    <location>
        <begin position="79"/>
        <end position="125"/>
    </location>
</feature>
<feature type="compositionally biased region" description="Acidic residues" evidence="2">
    <location>
        <begin position="389"/>
        <end position="402"/>
    </location>
</feature>
<feature type="region of interest" description="Disordered" evidence="2">
    <location>
        <begin position="872"/>
        <end position="1082"/>
    </location>
</feature>